<dbReference type="PANTHER" id="PTHR47782:SF8">
    <property type="entry name" value="ZN(II)2CYS6 TRANSCRIPTION FACTOR (EUROFUNG)"/>
    <property type="match status" value="1"/>
</dbReference>
<keyword evidence="2" id="KW-0479">Metal-binding</keyword>
<proteinExistence type="predicted"/>
<feature type="compositionally biased region" description="Low complexity" evidence="8">
    <location>
        <begin position="777"/>
        <end position="792"/>
    </location>
</feature>
<comment type="subcellular location">
    <subcellularLocation>
        <location evidence="1">Nucleus</location>
    </subcellularLocation>
</comment>
<evidence type="ECO:0000313" key="11">
    <source>
        <dbReference type="Proteomes" id="UP000054266"/>
    </source>
</evidence>
<feature type="region of interest" description="Disordered" evidence="8">
    <location>
        <begin position="654"/>
        <end position="680"/>
    </location>
</feature>
<dbReference type="STRING" id="5601.A0A0D2DZP9"/>
<gene>
    <name evidence="10" type="ORF">PV04_06869</name>
</gene>
<keyword evidence="11" id="KW-1185">Reference proteome</keyword>
<dbReference type="CDD" id="cd12148">
    <property type="entry name" value="fungal_TF_MHR"/>
    <property type="match status" value="1"/>
</dbReference>
<reference evidence="10 11" key="1">
    <citation type="submission" date="2015-01" db="EMBL/GenBank/DDBJ databases">
        <title>The Genome Sequence of Capronia semiimmersa CBS27337.</title>
        <authorList>
            <consortium name="The Broad Institute Genomics Platform"/>
            <person name="Cuomo C."/>
            <person name="de Hoog S."/>
            <person name="Gorbushina A."/>
            <person name="Stielow B."/>
            <person name="Teixiera M."/>
            <person name="Abouelleil A."/>
            <person name="Chapman S.B."/>
            <person name="Priest M."/>
            <person name="Young S.K."/>
            <person name="Wortman J."/>
            <person name="Nusbaum C."/>
            <person name="Birren B."/>
        </authorList>
    </citation>
    <scope>NUCLEOTIDE SEQUENCE [LARGE SCALE GENOMIC DNA]</scope>
    <source>
        <strain evidence="10 11">CBS 27337</strain>
    </source>
</reference>
<dbReference type="GO" id="GO:0005634">
    <property type="term" value="C:nucleus"/>
    <property type="evidence" value="ECO:0007669"/>
    <property type="project" value="UniProtKB-SubCell"/>
</dbReference>
<feature type="region of interest" description="Disordered" evidence="8">
    <location>
        <begin position="768"/>
        <end position="792"/>
    </location>
</feature>
<dbReference type="GO" id="GO:0045944">
    <property type="term" value="P:positive regulation of transcription by RNA polymerase II"/>
    <property type="evidence" value="ECO:0007669"/>
    <property type="project" value="TreeGrafter"/>
</dbReference>
<dbReference type="InterPro" id="IPR036864">
    <property type="entry name" value="Zn2-C6_fun-type_DNA-bd_sf"/>
</dbReference>
<keyword evidence="3" id="KW-0862">Zinc</keyword>
<evidence type="ECO:0000256" key="1">
    <source>
        <dbReference type="ARBA" id="ARBA00004123"/>
    </source>
</evidence>
<dbReference type="GO" id="GO:0006351">
    <property type="term" value="P:DNA-templated transcription"/>
    <property type="evidence" value="ECO:0007669"/>
    <property type="project" value="InterPro"/>
</dbReference>
<evidence type="ECO:0000256" key="6">
    <source>
        <dbReference type="ARBA" id="ARBA00023163"/>
    </source>
</evidence>
<evidence type="ECO:0000256" key="2">
    <source>
        <dbReference type="ARBA" id="ARBA00022723"/>
    </source>
</evidence>
<dbReference type="Pfam" id="PF04082">
    <property type="entry name" value="Fungal_trans"/>
    <property type="match status" value="1"/>
</dbReference>
<accession>A0A0D2DZP9</accession>
<evidence type="ECO:0000256" key="5">
    <source>
        <dbReference type="ARBA" id="ARBA00023125"/>
    </source>
</evidence>
<dbReference type="InterPro" id="IPR001138">
    <property type="entry name" value="Zn2Cys6_DnaBD"/>
</dbReference>
<dbReference type="GO" id="GO:0000981">
    <property type="term" value="F:DNA-binding transcription factor activity, RNA polymerase II-specific"/>
    <property type="evidence" value="ECO:0007669"/>
    <property type="project" value="InterPro"/>
</dbReference>
<dbReference type="Gene3D" id="4.10.240.10">
    <property type="entry name" value="Zn(2)-C6 fungal-type DNA-binding domain"/>
    <property type="match status" value="1"/>
</dbReference>
<keyword evidence="7" id="KW-0539">Nucleus</keyword>
<feature type="region of interest" description="Disordered" evidence="8">
    <location>
        <begin position="1"/>
        <end position="20"/>
    </location>
</feature>
<dbReference type="PROSITE" id="PS00463">
    <property type="entry name" value="ZN2_CY6_FUNGAL_1"/>
    <property type="match status" value="1"/>
</dbReference>
<organism evidence="10 11">
    <name type="scientific">Phialophora macrospora</name>
    <dbReference type="NCBI Taxonomy" id="1851006"/>
    <lineage>
        <taxon>Eukaryota</taxon>
        <taxon>Fungi</taxon>
        <taxon>Dikarya</taxon>
        <taxon>Ascomycota</taxon>
        <taxon>Pezizomycotina</taxon>
        <taxon>Eurotiomycetes</taxon>
        <taxon>Chaetothyriomycetidae</taxon>
        <taxon>Chaetothyriales</taxon>
        <taxon>Herpotrichiellaceae</taxon>
        <taxon>Phialophora</taxon>
    </lineage>
</organism>
<dbReference type="PANTHER" id="PTHR47782">
    <property type="entry name" value="ZN(II)2CYS6 TRANSCRIPTION FACTOR (EUROFUNG)-RELATED"/>
    <property type="match status" value="1"/>
</dbReference>
<dbReference type="SUPFAM" id="SSF57701">
    <property type="entry name" value="Zn2/Cys6 DNA-binding domain"/>
    <property type="match status" value="1"/>
</dbReference>
<evidence type="ECO:0000313" key="10">
    <source>
        <dbReference type="EMBL" id="KIW67632.1"/>
    </source>
</evidence>
<feature type="compositionally biased region" description="Polar residues" evidence="8">
    <location>
        <begin position="654"/>
        <end position="667"/>
    </location>
</feature>
<keyword evidence="5" id="KW-0238">DNA-binding</keyword>
<evidence type="ECO:0000256" key="7">
    <source>
        <dbReference type="ARBA" id="ARBA00023242"/>
    </source>
</evidence>
<feature type="domain" description="Zn(2)-C6 fungal-type" evidence="9">
    <location>
        <begin position="28"/>
        <end position="58"/>
    </location>
</feature>
<dbReference type="GO" id="GO:0008270">
    <property type="term" value="F:zinc ion binding"/>
    <property type="evidence" value="ECO:0007669"/>
    <property type="project" value="InterPro"/>
</dbReference>
<name>A0A0D2DZP9_9EURO</name>
<sequence>MADTENATMADSPETARTRDKVHHTVTACVRCRQRKTRCDPALPRCEPCERSNAHCEYYDSAKNRTIPRTYITSLQDTVRRLNEELKALENDEDHEPDHEAMARGAGLVKFSENDESRFLGPSSGIAITRFVMEFAKQNSSRRTIKDVVPHHAAQEIKDKFDAESDKPTSKVYPLISSVAAPDLPNRELMDRLVEIYMAKAQYMLPLLHEPTFLRELEAVYDGSKDPTLNFQVRLVVAISMQKLDKQYAGLADSYYLAALPFLTGAVQKMDLSTLQCFALIAQYSLLTPTRTAAYWVVGIAAKLCQDLGLCEEETIHRPPSGARPNALEVDMRRRLFWIITSMEYGLAHSLGRPSAFGVTVDNINVNFFELCDDRYISADGLLPGHHPIMKKCISIHFFRMRLLQAEIRRTLYLKKREAPVHDQDPWFHQILTKIENWVRDCPKNDEGSGLSESWFIGRKNTMIVFLYRPSPQIPNPSLFAAQQCYSAAIFNIQLQKRQVEAHLIDITWIFTQAIFMALNTILWCISYPGIRQQHSLEEVQLHIQDALKAIDLCADRWPGVRSAQQLYDNLVLSCLKAYEVDNKESPSSHSDYLSSSATHDLSSSAASQFANSPASTANTSYYGAQSPQSIHSVHVASNSHSFKSAAAGYIDHSTQQHYQPQPQSEMLPTSTQSLSPPQPYVPTTTTISLPRLDASSMHYSLPSFDPHAFPTTTSSAGAGSWTTAPLIPGVIPGITGSPNLNYDELPYLASFGHEYSRYMGQSFPPPGTHRGIPVSGPAGPHPGAAIAGGSPYAMQSLSSQQQMELMSMLQSAQSNGQLPDVSRLVSDATTFYTAQLP</sequence>
<dbReference type="SMART" id="SM00066">
    <property type="entry name" value="GAL4"/>
    <property type="match status" value="1"/>
</dbReference>
<keyword evidence="4" id="KW-0805">Transcription regulation</keyword>
<protein>
    <recommendedName>
        <fullName evidence="9">Zn(2)-C6 fungal-type domain-containing protein</fullName>
    </recommendedName>
</protein>
<dbReference type="AlphaFoldDB" id="A0A0D2DZP9"/>
<evidence type="ECO:0000256" key="3">
    <source>
        <dbReference type="ARBA" id="ARBA00022833"/>
    </source>
</evidence>
<dbReference type="SMART" id="SM00906">
    <property type="entry name" value="Fungal_trans"/>
    <property type="match status" value="1"/>
</dbReference>
<keyword evidence="6" id="KW-0804">Transcription</keyword>
<dbReference type="EMBL" id="KN846959">
    <property type="protein sequence ID" value="KIW67632.1"/>
    <property type="molecule type" value="Genomic_DNA"/>
</dbReference>
<evidence type="ECO:0000256" key="8">
    <source>
        <dbReference type="SAM" id="MobiDB-lite"/>
    </source>
</evidence>
<dbReference type="Pfam" id="PF00172">
    <property type="entry name" value="Zn_clus"/>
    <property type="match status" value="1"/>
</dbReference>
<dbReference type="GO" id="GO:0043565">
    <property type="term" value="F:sequence-specific DNA binding"/>
    <property type="evidence" value="ECO:0007669"/>
    <property type="project" value="TreeGrafter"/>
</dbReference>
<evidence type="ECO:0000256" key="4">
    <source>
        <dbReference type="ARBA" id="ARBA00023015"/>
    </source>
</evidence>
<dbReference type="InterPro" id="IPR052202">
    <property type="entry name" value="Yeast_MetPath_Reg"/>
</dbReference>
<dbReference type="InterPro" id="IPR007219">
    <property type="entry name" value="XnlR_reg_dom"/>
</dbReference>
<dbReference type="Proteomes" id="UP000054266">
    <property type="component" value="Unassembled WGS sequence"/>
</dbReference>
<dbReference type="PROSITE" id="PS50048">
    <property type="entry name" value="ZN2_CY6_FUNGAL_2"/>
    <property type="match status" value="1"/>
</dbReference>
<dbReference type="CDD" id="cd00067">
    <property type="entry name" value="GAL4"/>
    <property type="match status" value="1"/>
</dbReference>
<dbReference type="HOGENOM" id="CLU_007548_1_0_1"/>
<evidence type="ECO:0000259" key="9">
    <source>
        <dbReference type="PROSITE" id="PS50048"/>
    </source>
</evidence>